<comment type="caution">
    <text evidence="8">The sequence shown here is derived from an EMBL/GenBank/DDBJ whole genome shotgun (WGS) entry which is preliminary data.</text>
</comment>
<dbReference type="GO" id="GO:0005886">
    <property type="term" value="C:plasma membrane"/>
    <property type="evidence" value="ECO:0007669"/>
    <property type="project" value="UniProtKB-SubCell"/>
</dbReference>
<evidence type="ECO:0000256" key="1">
    <source>
        <dbReference type="ARBA" id="ARBA00004651"/>
    </source>
</evidence>
<evidence type="ECO:0000256" key="7">
    <source>
        <dbReference type="SAM" id="Phobius"/>
    </source>
</evidence>
<dbReference type="Pfam" id="PF02417">
    <property type="entry name" value="Chromate_transp"/>
    <property type="match status" value="2"/>
</dbReference>
<feature type="transmembrane region" description="Helical" evidence="7">
    <location>
        <begin position="124"/>
        <end position="145"/>
    </location>
</feature>
<evidence type="ECO:0000256" key="3">
    <source>
        <dbReference type="ARBA" id="ARBA00022475"/>
    </source>
</evidence>
<feature type="transmembrane region" description="Helical" evidence="7">
    <location>
        <begin position="157"/>
        <end position="190"/>
    </location>
</feature>
<evidence type="ECO:0000256" key="4">
    <source>
        <dbReference type="ARBA" id="ARBA00022692"/>
    </source>
</evidence>
<dbReference type="InterPro" id="IPR003370">
    <property type="entry name" value="Chromate_transpt"/>
</dbReference>
<accession>A0A9W6MS20</accession>
<feature type="transmembrane region" description="Helical" evidence="7">
    <location>
        <begin position="96"/>
        <end position="118"/>
    </location>
</feature>
<feature type="transmembrane region" description="Helical" evidence="7">
    <location>
        <begin position="334"/>
        <end position="359"/>
    </location>
</feature>
<feature type="transmembrane region" description="Helical" evidence="7">
    <location>
        <begin position="263"/>
        <end position="283"/>
    </location>
</feature>
<dbReference type="GO" id="GO:0015109">
    <property type="term" value="F:chromate transmembrane transporter activity"/>
    <property type="evidence" value="ECO:0007669"/>
    <property type="project" value="InterPro"/>
</dbReference>
<evidence type="ECO:0000256" key="5">
    <source>
        <dbReference type="ARBA" id="ARBA00022989"/>
    </source>
</evidence>
<proteinExistence type="inferred from homology"/>
<reference evidence="8" key="1">
    <citation type="journal article" date="2014" name="Int. J. Syst. Evol. Microbiol.">
        <title>Complete genome sequence of Corynebacterium casei LMG S-19264T (=DSM 44701T), isolated from a smear-ripened cheese.</title>
        <authorList>
            <consortium name="US DOE Joint Genome Institute (JGI-PGF)"/>
            <person name="Walter F."/>
            <person name="Albersmeier A."/>
            <person name="Kalinowski J."/>
            <person name="Ruckert C."/>
        </authorList>
    </citation>
    <scope>NUCLEOTIDE SEQUENCE</scope>
    <source>
        <strain evidence="8">VKM B-1606</strain>
    </source>
</reference>
<gene>
    <name evidence="8" type="ORF">GCM10008170_15900</name>
    <name evidence="9" type="ORF">JOD31_000490</name>
</gene>
<feature type="transmembrane region" description="Helical" evidence="7">
    <location>
        <begin position="371"/>
        <end position="395"/>
    </location>
</feature>
<organism evidence="8 11">
    <name type="scientific">Methylopila capsulata</name>
    <dbReference type="NCBI Taxonomy" id="61654"/>
    <lineage>
        <taxon>Bacteria</taxon>
        <taxon>Pseudomonadati</taxon>
        <taxon>Pseudomonadota</taxon>
        <taxon>Alphaproteobacteria</taxon>
        <taxon>Hyphomicrobiales</taxon>
        <taxon>Methylopilaceae</taxon>
        <taxon>Methylopila</taxon>
    </lineage>
</organism>
<sequence length="463" mass="47515">MSDTVQVSPSPAPDARRLPTLGEALRVWLKVALLSFGGPAGQIATMHRIVVEERRWVSDARFLHALNYCMLLPGPEAQQLATYLGWLMHGARGGAIAGLLFVLPGALAMLGLSLLYVTAGTTPLIAGAFYGLKAAVIAIVLQALLRVGRKALAGRAQVGLAALAFLAIFVFGAPFPAVIATAALIGFAAARFGAPGFRAGAAAAALDAEYGGLLDTSAARFGGAPFREAIPPALAALALWLAPVAALTLALGPGNVFADIASFFSKMAVVTFGGAYAALTYVAQQAVEGYGWLRPGEMLDGLGLAETTPGPLILVLQFVGFLAAHRTPGGLDPLLAGALGGLLATWVTFAPSFFWIFLGAPFVERLRGNRLLSGALAGVSAAVVGVILNLALWFALHALFRETGRTTAYGLDLSYPAPASLDPVALALTAGALVLAFRLRVGVVTLLALTAAAGVVCKLAGIA</sequence>
<feature type="transmembrane region" description="Helical" evidence="7">
    <location>
        <begin position="229"/>
        <end position="251"/>
    </location>
</feature>
<evidence type="ECO:0000256" key="6">
    <source>
        <dbReference type="ARBA" id="ARBA00023136"/>
    </source>
</evidence>
<dbReference type="Proteomes" id="UP001143400">
    <property type="component" value="Unassembled WGS sequence"/>
</dbReference>
<dbReference type="AlphaFoldDB" id="A0A9W6MS20"/>
<feature type="transmembrane region" description="Helical" evidence="7">
    <location>
        <begin position="415"/>
        <end position="436"/>
    </location>
</feature>
<name>A0A9W6MS20_9HYPH</name>
<reference evidence="8" key="3">
    <citation type="submission" date="2023-01" db="EMBL/GenBank/DDBJ databases">
        <authorList>
            <person name="Sun Q."/>
            <person name="Evtushenko L."/>
        </authorList>
    </citation>
    <scope>NUCLEOTIDE SEQUENCE</scope>
    <source>
        <strain evidence="8">VKM B-1606</strain>
    </source>
</reference>
<keyword evidence="6 7" id="KW-0472">Membrane</keyword>
<feature type="transmembrane region" description="Helical" evidence="7">
    <location>
        <begin position="443"/>
        <end position="462"/>
    </location>
</feature>
<dbReference type="EMBL" id="BSFF01000002">
    <property type="protein sequence ID" value="GLK55571.1"/>
    <property type="molecule type" value="Genomic_DNA"/>
</dbReference>
<protein>
    <submittedName>
        <fullName evidence="8">Chromate transporter</fullName>
    </submittedName>
</protein>
<dbReference type="EMBL" id="JAFBCY010000001">
    <property type="protein sequence ID" value="MBM7850278.1"/>
    <property type="molecule type" value="Genomic_DNA"/>
</dbReference>
<evidence type="ECO:0000256" key="2">
    <source>
        <dbReference type="ARBA" id="ARBA00005262"/>
    </source>
</evidence>
<dbReference type="PANTHER" id="PTHR33567:SF3">
    <property type="entry name" value="CHROMATE ION TRANSPORTER (EUROFUNG)"/>
    <property type="match status" value="1"/>
</dbReference>
<comment type="subcellular location">
    <subcellularLocation>
        <location evidence="1">Cell membrane</location>
        <topology evidence="1">Multi-pass membrane protein</topology>
    </subcellularLocation>
</comment>
<dbReference type="PANTHER" id="PTHR33567">
    <property type="entry name" value="CHROMATE ION TRANSPORTER (EUROFUNG)"/>
    <property type="match status" value="1"/>
</dbReference>
<dbReference type="Proteomes" id="UP000758856">
    <property type="component" value="Unassembled WGS sequence"/>
</dbReference>
<evidence type="ECO:0000313" key="9">
    <source>
        <dbReference type="EMBL" id="MBM7850278.1"/>
    </source>
</evidence>
<evidence type="ECO:0000313" key="8">
    <source>
        <dbReference type="EMBL" id="GLK55571.1"/>
    </source>
</evidence>
<dbReference type="PIRSF" id="PIRSF004810">
    <property type="entry name" value="ChrA"/>
    <property type="match status" value="1"/>
</dbReference>
<keyword evidence="4 7" id="KW-0812">Transmembrane</keyword>
<keyword evidence="3" id="KW-1003">Cell membrane</keyword>
<comment type="similarity">
    <text evidence="2">Belongs to the chromate ion transporter (CHR) (TC 2.A.51) family.</text>
</comment>
<dbReference type="InterPro" id="IPR014047">
    <property type="entry name" value="Chr_Tranpt_l_chain"/>
</dbReference>
<evidence type="ECO:0000313" key="11">
    <source>
        <dbReference type="Proteomes" id="UP001143400"/>
    </source>
</evidence>
<dbReference type="NCBIfam" id="TIGR00937">
    <property type="entry name" value="2A51"/>
    <property type="match status" value="1"/>
</dbReference>
<reference evidence="9 10" key="2">
    <citation type="submission" date="2021-01" db="EMBL/GenBank/DDBJ databases">
        <title>Genomic Encyclopedia of Type Strains, Phase IV (KMG-IV): sequencing the most valuable type-strain genomes for metagenomic binning, comparative biology and taxonomic classification.</title>
        <authorList>
            <person name="Goeker M."/>
        </authorList>
    </citation>
    <scope>NUCLEOTIDE SEQUENCE [LARGE SCALE GENOMIC DNA]</scope>
    <source>
        <strain evidence="9 10">DSM 6130</strain>
    </source>
</reference>
<evidence type="ECO:0000313" key="10">
    <source>
        <dbReference type="Proteomes" id="UP000758856"/>
    </source>
</evidence>
<keyword evidence="5 7" id="KW-1133">Transmembrane helix</keyword>
<keyword evidence="10" id="KW-1185">Reference proteome</keyword>